<feature type="non-terminal residue" evidence="1">
    <location>
        <position position="160"/>
    </location>
</feature>
<organism evidence="1 2">
    <name type="scientific">Stylosanthes scabra</name>
    <dbReference type="NCBI Taxonomy" id="79078"/>
    <lineage>
        <taxon>Eukaryota</taxon>
        <taxon>Viridiplantae</taxon>
        <taxon>Streptophyta</taxon>
        <taxon>Embryophyta</taxon>
        <taxon>Tracheophyta</taxon>
        <taxon>Spermatophyta</taxon>
        <taxon>Magnoliopsida</taxon>
        <taxon>eudicotyledons</taxon>
        <taxon>Gunneridae</taxon>
        <taxon>Pentapetalae</taxon>
        <taxon>rosids</taxon>
        <taxon>fabids</taxon>
        <taxon>Fabales</taxon>
        <taxon>Fabaceae</taxon>
        <taxon>Papilionoideae</taxon>
        <taxon>50 kb inversion clade</taxon>
        <taxon>dalbergioids sensu lato</taxon>
        <taxon>Dalbergieae</taxon>
        <taxon>Pterocarpus clade</taxon>
        <taxon>Stylosanthes</taxon>
    </lineage>
</organism>
<sequence>MGEGHDEKGIEGWNPLLRKRMLVREIPRKRLLLYLPCLWTSMRKKDYLCYTEELRRRPELLPLHSRQASASDLPRRQLIDRLTVITLRVMISLEIGNRHCRVRKCGISIVSAVDGVENWGVTSWINQNTQDLAHLTENNTYEPSPWPHYKPRKTFLMITQ</sequence>
<reference evidence="1 2" key="1">
    <citation type="journal article" date="2023" name="Plants (Basel)">
        <title>Bridging the Gap: Combining Genomics and Transcriptomics Approaches to Understand Stylosanthes scabra, an Orphan Legume from the Brazilian Caatinga.</title>
        <authorList>
            <person name="Ferreira-Neto J.R.C."/>
            <person name="da Silva M.D."/>
            <person name="Binneck E."/>
            <person name="de Melo N.F."/>
            <person name="da Silva R.H."/>
            <person name="de Melo A.L.T.M."/>
            <person name="Pandolfi V."/>
            <person name="Bustamante F.O."/>
            <person name="Brasileiro-Vidal A.C."/>
            <person name="Benko-Iseppon A.M."/>
        </authorList>
    </citation>
    <scope>NUCLEOTIDE SEQUENCE [LARGE SCALE GENOMIC DNA]</scope>
    <source>
        <tissue evidence="1">Leaves</tissue>
    </source>
</reference>
<dbReference type="EMBL" id="JASCZI010212158">
    <property type="protein sequence ID" value="MED6198563.1"/>
    <property type="molecule type" value="Genomic_DNA"/>
</dbReference>
<accession>A0ABU6XP25</accession>
<comment type="caution">
    <text evidence="1">The sequence shown here is derived from an EMBL/GenBank/DDBJ whole genome shotgun (WGS) entry which is preliminary data.</text>
</comment>
<protein>
    <submittedName>
        <fullName evidence="1">Uncharacterized protein</fullName>
    </submittedName>
</protein>
<name>A0ABU6XP25_9FABA</name>
<gene>
    <name evidence="1" type="ORF">PIB30_067631</name>
</gene>
<proteinExistence type="predicted"/>
<evidence type="ECO:0000313" key="2">
    <source>
        <dbReference type="Proteomes" id="UP001341840"/>
    </source>
</evidence>
<keyword evidence="2" id="KW-1185">Reference proteome</keyword>
<evidence type="ECO:0000313" key="1">
    <source>
        <dbReference type="EMBL" id="MED6198563.1"/>
    </source>
</evidence>
<dbReference type="Proteomes" id="UP001341840">
    <property type="component" value="Unassembled WGS sequence"/>
</dbReference>